<evidence type="ECO:0000313" key="1">
    <source>
        <dbReference type="EMBL" id="MDW9251998.1"/>
    </source>
</evidence>
<evidence type="ECO:0000313" key="2">
    <source>
        <dbReference type="Proteomes" id="UP001272137"/>
    </source>
</evidence>
<name>A0AAW9CSD3_BURTH</name>
<dbReference type="EMBL" id="QXCT01000001">
    <property type="protein sequence ID" value="MDW9251998.1"/>
    <property type="molecule type" value="Genomic_DNA"/>
</dbReference>
<dbReference type="Proteomes" id="UP001272137">
    <property type="component" value="Unassembled WGS sequence"/>
</dbReference>
<protein>
    <submittedName>
        <fullName evidence="1">Uncharacterized protein</fullName>
    </submittedName>
</protein>
<accession>A0AAW9CSD3</accession>
<comment type="caution">
    <text evidence="1">The sequence shown here is derived from an EMBL/GenBank/DDBJ whole genome shotgun (WGS) entry which is preliminary data.</text>
</comment>
<gene>
    <name evidence="1" type="ORF">C7S16_4399</name>
</gene>
<organism evidence="1 2">
    <name type="scientific">Burkholderia thailandensis</name>
    <dbReference type="NCBI Taxonomy" id="57975"/>
    <lineage>
        <taxon>Bacteria</taxon>
        <taxon>Pseudomonadati</taxon>
        <taxon>Pseudomonadota</taxon>
        <taxon>Betaproteobacteria</taxon>
        <taxon>Burkholderiales</taxon>
        <taxon>Burkholderiaceae</taxon>
        <taxon>Burkholderia</taxon>
        <taxon>pseudomallei group</taxon>
    </lineage>
</organism>
<reference evidence="1" key="1">
    <citation type="submission" date="2018-08" db="EMBL/GenBank/DDBJ databases">
        <title>Identification of Burkholderia cepacia strains that express a Burkholderia pseudomallei-like capsular polysaccharide.</title>
        <authorList>
            <person name="Burtnick M.N."/>
            <person name="Vongsouvath M."/>
            <person name="Newton P."/>
            <person name="Wuthiekanun V."/>
            <person name="Limmathurotsakul D."/>
            <person name="Brett P.J."/>
            <person name="Chantratita N."/>
            <person name="Dance D.A."/>
        </authorList>
    </citation>
    <scope>NUCLEOTIDE SEQUENCE</scope>
    <source>
        <strain evidence="1">SBXCC001</strain>
    </source>
</reference>
<sequence>MRRFRSHLAAARPTKTRPPISFEDLIECNRTAFHHSFNRASKKHQSTN</sequence>
<proteinExistence type="predicted"/>
<dbReference type="AlphaFoldDB" id="A0AAW9CSD3"/>